<protein>
    <recommendedName>
        <fullName evidence="4">DUF4381 domain-containing protein</fullName>
    </recommendedName>
</protein>
<proteinExistence type="predicted"/>
<name>A0AB36ZZS2_9BACT</name>
<dbReference type="AlphaFoldDB" id="A0AB36ZZS2"/>
<dbReference type="RefSeq" id="WP_079577343.1">
    <property type="nucleotide sequence ID" value="NZ_FUYO01000004.1"/>
</dbReference>
<keyword evidence="1" id="KW-0472">Membrane</keyword>
<organism evidence="2 3">
    <name type="scientific">Malaciobacter marinus</name>
    <dbReference type="NCBI Taxonomy" id="505249"/>
    <lineage>
        <taxon>Bacteria</taxon>
        <taxon>Pseudomonadati</taxon>
        <taxon>Campylobacterota</taxon>
        <taxon>Epsilonproteobacteria</taxon>
        <taxon>Campylobacterales</taxon>
        <taxon>Arcobacteraceae</taxon>
        <taxon>Malaciobacter</taxon>
    </lineage>
</organism>
<accession>A0AB36ZZS2</accession>
<keyword evidence="1" id="KW-0812">Transmembrane</keyword>
<evidence type="ECO:0000313" key="3">
    <source>
        <dbReference type="Proteomes" id="UP000239861"/>
    </source>
</evidence>
<evidence type="ECO:0008006" key="4">
    <source>
        <dbReference type="Google" id="ProtNLM"/>
    </source>
</evidence>
<dbReference type="Proteomes" id="UP000239861">
    <property type="component" value="Unassembled WGS sequence"/>
</dbReference>
<comment type="caution">
    <text evidence="2">The sequence shown here is derived from an EMBL/GenBank/DDBJ whole genome shotgun (WGS) entry which is preliminary data.</text>
</comment>
<dbReference type="EMBL" id="PTIW01000004">
    <property type="protein sequence ID" value="PPK62285.1"/>
    <property type="molecule type" value="Genomic_DNA"/>
</dbReference>
<gene>
    <name evidence="2" type="ORF">B0F89_10456</name>
</gene>
<keyword evidence="1" id="KW-1133">Transmembrane helix</keyword>
<reference evidence="2 3" key="1">
    <citation type="submission" date="2018-02" db="EMBL/GenBank/DDBJ databases">
        <title>Subsurface microbial communities from deep shales in Ohio and West Virginia, USA.</title>
        <authorList>
            <person name="Wrighton K."/>
        </authorList>
    </citation>
    <scope>NUCLEOTIDE SEQUENCE [LARGE SCALE GENOMIC DNA]</scope>
    <source>
        <strain evidence="2 3">MARC-MIP3H16</strain>
    </source>
</reference>
<sequence length="128" mass="15318">MNELKINDIKGLVSILDYSYFIYIFLIVATVLIIIIILLQLIRIFYKRKKSDEQIAYEILEKLDLNNTKDAAYKITKYGRVASTDNRSKRLFFQLEEKLEKYKYKKEVAKFDEDIINEYKRFVDAIDV</sequence>
<evidence type="ECO:0000256" key="1">
    <source>
        <dbReference type="SAM" id="Phobius"/>
    </source>
</evidence>
<evidence type="ECO:0000313" key="2">
    <source>
        <dbReference type="EMBL" id="PPK62285.1"/>
    </source>
</evidence>
<feature type="transmembrane region" description="Helical" evidence="1">
    <location>
        <begin position="20"/>
        <end position="42"/>
    </location>
</feature>